<feature type="binding site" evidence="2">
    <location>
        <position position="23"/>
    </location>
    <ligand>
        <name>Zn(2+)</name>
        <dbReference type="ChEBI" id="CHEBI:29105"/>
    </ligand>
</feature>
<dbReference type="SUPFAM" id="SSF57716">
    <property type="entry name" value="Glucocorticoid receptor-like (DNA-binding domain)"/>
    <property type="match status" value="1"/>
</dbReference>
<dbReference type="PROSITE" id="PS50157">
    <property type="entry name" value="ZINC_FINGER_C2H2_2"/>
    <property type="match status" value="1"/>
</dbReference>
<feature type="compositionally biased region" description="Basic and acidic residues" evidence="3">
    <location>
        <begin position="196"/>
        <end position="212"/>
    </location>
</feature>
<accession>A0AAV1JZG6</accession>
<feature type="binding site" evidence="2">
    <location>
        <position position="70"/>
    </location>
    <ligand>
        <name>Zn(2+)</name>
        <dbReference type="ChEBI" id="CHEBI:29105"/>
    </ligand>
</feature>
<feature type="compositionally biased region" description="Basic and acidic residues" evidence="3">
    <location>
        <begin position="119"/>
        <end position="147"/>
    </location>
</feature>
<dbReference type="EMBL" id="CAVLEF010000277">
    <property type="protein sequence ID" value="CAK1554263.1"/>
    <property type="molecule type" value="Genomic_DNA"/>
</dbReference>
<evidence type="ECO:0000313" key="7">
    <source>
        <dbReference type="Proteomes" id="UP001497472"/>
    </source>
</evidence>
<dbReference type="PROSITE" id="PS51915">
    <property type="entry name" value="ZAD"/>
    <property type="match status" value="1"/>
</dbReference>
<proteinExistence type="predicted"/>
<evidence type="ECO:0000256" key="1">
    <source>
        <dbReference type="PROSITE-ProRule" id="PRU00042"/>
    </source>
</evidence>
<keyword evidence="7" id="KW-1185">Reference proteome</keyword>
<feature type="region of interest" description="Disordered" evidence="3">
    <location>
        <begin position="548"/>
        <end position="638"/>
    </location>
</feature>
<dbReference type="Proteomes" id="UP001497472">
    <property type="component" value="Unassembled WGS sequence"/>
</dbReference>
<evidence type="ECO:0000259" key="5">
    <source>
        <dbReference type="PROSITE" id="PS51915"/>
    </source>
</evidence>
<evidence type="ECO:0000256" key="3">
    <source>
        <dbReference type="SAM" id="MobiDB-lite"/>
    </source>
</evidence>
<organism evidence="6 7">
    <name type="scientific">Leptosia nina</name>
    <dbReference type="NCBI Taxonomy" id="320188"/>
    <lineage>
        <taxon>Eukaryota</taxon>
        <taxon>Metazoa</taxon>
        <taxon>Ecdysozoa</taxon>
        <taxon>Arthropoda</taxon>
        <taxon>Hexapoda</taxon>
        <taxon>Insecta</taxon>
        <taxon>Pterygota</taxon>
        <taxon>Neoptera</taxon>
        <taxon>Endopterygota</taxon>
        <taxon>Lepidoptera</taxon>
        <taxon>Glossata</taxon>
        <taxon>Ditrysia</taxon>
        <taxon>Papilionoidea</taxon>
        <taxon>Pieridae</taxon>
        <taxon>Pierinae</taxon>
        <taxon>Leptosia</taxon>
    </lineage>
</organism>
<dbReference type="InterPro" id="IPR013087">
    <property type="entry name" value="Znf_C2H2_type"/>
</dbReference>
<feature type="region of interest" description="Disordered" evidence="3">
    <location>
        <begin position="788"/>
        <end position="813"/>
    </location>
</feature>
<dbReference type="Pfam" id="PF07776">
    <property type="entry name" value="zf-AD"/>
    <property type="match status" value="1"/>
</dbReference>
<feature type="compositionally biased region" description="Polar residues" evidence="3">
    <location>
        <begin position="557"/>
        <end position="566"/>
    </location>
</feature>
<dbReference type="AlphaFoldDB" id="A0AAV1JZG6"/>
<dbReference type="SMART" id="SM00868">
    <property type="entry name" value="zf-AD"/>
    <property type="match status" value="1"/>
</dbReference>
<evidence type="ECO:0000313" key="6">
    <source>
        <dbReference type="EMBL" id="CAK1554263.1"/>
    </source>
</evidence>
<comment type="caution">
    <text evidence="6">The sequence shown here is derived from an EMBL/GenBank/DDBJ whole genome shotgun (WGS) entry which is preliminary data.</text>
</comment>
<feature type="region of interest" description="Disordered" evidence="3">
    <location>
        <begin position="256"/>
        <end position="275"/>
    </location>
</feature>
<name>A0AAV1JZG6_9NEOP</name>
<dbReference type="Gene3D" id="3.30.160.60">
    <property type="entry name" value="Classic Zinc Finger"/>
    <property type="match status" value="1"/>
</dbReference>
<feature type="compositionally biased region" description="Polar residues" evidence="3">
    <location>
        <begin position="788"/>
        <end position="804"/>
    </location>
</feature>
<dbReference type="SMART" id="SM00355">
    <property type="entry name" value="ZnF_C2H2"/>
    <property type="match status" value="3"/>
</dbReference>
<feature type="compositionally biased region" description="Basic and acidic residues" evidence="3">
    <location>
        <begin position="567"/>
        <end position="586"/>
    </location>
</feature>
<feature type="region of interest" description="Disordered" evidence="3">
    <location>
        <begin position="104"/>
        <end position="212"/>
    </location>
</feature>
<dbReference type="PROSITE" id="PS00028">
    <property type="entry name" value="ZINC_FINGER_C2H2_1"/>
    <property type="match status" value="2"/>
</dbReference>
<dbReference type="GO" id="GO:0008270">
    <property type="term" value="F:zinc ion binding"/>
    <property type="evidence" value="ECO:0007669"/>
    <property type="project" value="UniProtKB-UniRule"/>
</dbReference>
<dbReference type="GO" id="GO:0005634">
    <property type="term" value="C:nucleus"/>
    <property type="evidence" value="ECO:0007669"/>
    <property type="project" value="InterPro"/>
</dbReference>
<dbReference type="SUPFAM" id="SSF57667">
    <property type="entry name" value="beta-beta-alpha zinc fingers"/>
    <property type="match status" value="1"/>
</dbReference>
<feature type="domain" description="C2H2-type" evidence="4">
    <location>
        <begin position="285"/>
        <end position="312"/>
    </location>
</feature>
<feature type="domain" description="ZAD" evidence="5">
    <location>
        <begin position="21"/>
        <end position="97"/>
    </location>
</feature>
<feature type="compositionally biased region" description="Basic and acidic residues" evidence="3">
    <location>
        <begin position="593"/>
        <end position="610"/>
    </location>
</feature>
<evidence type="ECO:0000256" key="2">
    <source>
        <dbReference type="PROSITE-ProRule" id="PRU01263"/>
    </source>
</evidence>
<gene>
    <name evidence="6" type="ORF">LNINA_LOCUS13189</name>
</gene>
<protein>
    <submittedName>
        <fullName evidence="6">Uncharacterized protein</fullName>
    </submittedName>
</protein>
<keyword evidence="1" id="KW-0863">Zinc-finger</keyword>
<evidence type="ECO:0000259" key="4">
    <source>
        <dbReference type="PROSITE" id="PS50157"/>
    </source>
</evidence>
<dbReference type="InterPro" id="IPR012934">
    <property type="entry name" value="Znf_AD"/>
</dbReference>
<feature type="compositionally biased region" description="Polar residues" evidence="3">
    <location>
        <begin position="149"/>
        <end position="159"/>
    </location>
</feature>
<dbReference type="InterPro" id="IPR036236">
    <property type="entry name" value="Znf_C2H2_sf"/>
</dbReference>
<keyword evidence="2" id="KW-0862">Zinc</keyword>
<feature type="binding site" evidence="2">
    <location>
        <position position="73"/>
    </location>
    <ligand>
        <name>Zn(2+)</name>
        <dbReference type="ChEBI" id="CHEBI:29105"/>
    </ligand>
</feature>
<sequence>MNKQKAKGRNDKTKVLYEFFWSCRLCGSSSGYRMPIIQNIIDIDLKLCEKIRQCLQLEVHENDKMPPLICGLCADKLADFYDFFTLCHETDKRTRARLGFPLEAKKQENSTENSPSKTDNVKVTRGRDKIKEAQSKESKEKLEKPANRENLNLKSTASLPSKPFSPPQSRKKEDVRTRLKGLGKPGPASSKLKRAREKESNSKEVQNKKTKIQEVKTSGNKDMLKCDICGVLCRKGGSFAAHYKSHKVKPVNNRVLETPPRSKRTDSQARESINSQVHDIKSNIKKCEQCDATFSSGVGLSNHSRTHTKSNRAPSPVECEKCKEKLTPATVKAHKCKTRERTIGKCSFCEKQFSSKVSCLRHQATCKARIKVPAQQRNMKPVYVRTTRCDELLKNEVNGHYNVSAVRCPYGLAKSCLYPYKPRNPILKQNRMVDIRLDELPDNFDISETNDFIHWDSDSDHDTASLTKPRKLLSLSNICLKTIFSNKMLGKVPKRRKKNKPFDDDFSLNIDNIINNLGDDKNSPLDDWSDNVSDSILKNDYDSDRISFNGEFKDGDTNNGTYSNKNFNDDKGRNTNDVINYDKDNYENSNDGNARDGSTKNNDDLDKISSENDGLGENNQIVENKSTNDNNKSDSYHTCKSSRCRKLSTNQNILTITKEITEMSIDDTESSNNVQNTEKAIENVSTDNDEQTQSLNNVKTHKGANVCVDQDNSKITMSTKEILSTVNSKIELLEIQILTDNDDHDKKNNVNSKVDTISVVDNNLTSSSNNSTSQLNDSIVISQRRSNNVVTESDAQMGHSNENNGEGLKQSDRSYEDFITEINDRSAELSEEKNILKEVVLKEAHDPLSIDGIQNMNVVKNKTSELLNKIEENQSICSQSVRTSEEFVENSEHNNKMESCTAVGKNLHCPIYSNKDTTNDKIVENADNVIENLDKNPQNLSDGLENLEDLNIYGDIIDKVDPSNNTKPSNIHINKENVEKIEPDNVNKLNENGDFDMNDWEDISDGEIEKSTEDELLETKNNDSLDLDNISETDFTLDY</sequence>
<feature type="binding site" evidence="2">
    <location>
        <position position="26"/>
    </location>
    <ligand>
        <name>Zn(2+)</name>
        <dbReference type="ChEBI" id="CHEBI:29105"/>
    </ligand>
</feature>
<dbReference type="Gene3D" id="3.40.1800.20">
    <property type="match status" value="1"/>
</dbReference>
<reference evidence="6 7" key="1">
    <citation type="submission" date="2023-11" db="EMBL/GenBank/DDBJ databases">
        <authorList>
            <person name="Okamura Y."/>
        </authorList>
    </citation>
    <scope>NUCLEOTIDE SEQUENCE [LARGE SCALE GENOMIC DNA]</scope>
</reference>
<keyword evidence="2" id="KW-0479">Metal-binding</keyword>